<organism evidence="2">
    <name type="scientific">Accumulibacter regalis</name>
    <dbReference type="NCBI Taxonomy" id="522306"/>
    <lineage>
        <taxon>Bacteria</taxon>
        <taxon>Pseudomonadati</taxon>
        <taxon>Pseudomonadota</taxon>
        <taxon>Betaproteobacteria</taxon>
        <taxon>Candidatus Accumulibacter</taxon>
    </lineage>
</organism>
<keyword evidence="1" id="KW-0732">Signal</keyword>
<reference evidence="2" key="2">
    <citation type="submission" date="2009-09" db="EMBL/GenBank/DDBJ databases">
        <title>Complete sequence of chromosome of Candidatus Accumulibacter phosphatis clade IIA str. UW-1.</title>
        <authorList>
            <consortium name="US DOE Joint Genome Institute"/>
            <person name="Martin H.G."/>
            <person name="Ivanova N."/>
            <person name="Kunin V."/>
            <person name="Warnecke F."/>
            <person name="Barry K."/>
            <person name="He S."/>
            <person name="Salamov A."/>
            <person name="Szeto E."/>
            <person name="Dalin E."/>
            <person name="Pangilinan J.L."/>
            <person name="Lapidus A."/>
            <person name="Lowry S."/>
            <person name="Kyrpides N.C."/>
            <person name="McMahon K.D."/>
            <person name="Hugenholtz P."/>
        </authorList>
    </citation>
    <scope>NUCLEOTIDE SEQUENCE [LARGE SCALE GENOMIC DNA]</scope>
    <source>
        <strain evidence="2">UW-1</strain>
    </source>
</reference>
<feature type="signal peptide" evidence="1">
    <location>
        <begin position="1"/>
        <end position="22"/>
    </location>
</feature>
<evidence type="ECO:0000256" key="1">
    <source>
        <dbReference type="SAM" id="SignalP"/>
    </source>
</evidence>
<accession>C7RRU6</accession>
<dbReference type="STRING" id="522306.CAP2UW1_1258"/>
<dbReference type="KEGG" id="app:CAP2UW1_1258"/>
<protein>
    <submittedName>
        <fullName evidence="2">Uncharacterized protein</fullName>
    </submittedName>
</protein>
<dbReference type="HOGENOM" id="CLU_2379601_0_0_4"/>
<dbReference type="EMBL" id="CP001715">
    <property type="protein sequence ID" value="ACV34585.1"/>
    <property type="molecule type" value="Genomic_DNA"/>
</dbReference>
<dbReference type="eggNOG" id="ENOG50336AD">
    <property type="taxonomic scope" value="Bacteria"/>
</dbReference>
<reference evidence="2" key="1">
    <citation type="submission" date="2009-08" db="EMBL/GenBank/DDBJ databases">
        <authorList>
            <consortium name="US DOE Joint Genome Institute"/>
            <person name="Lucas S."/>
            <person name="Copeland A."/>
            <person name="Lapidus A."/>
            <person name="Glavina del Rio T."/>
            <person name="Dalin E."/>
            <person name="Tice H."/>
            <person name="Bruce D."/>
            <person name="Barry K."/>
            <person name="Pitluck S."/>
            <person name="Lowry S."/>
            <person name="Larimer F."/>
            <person name="Land M."/>
            <person name="Hauser L."/>
            <person name="Kyrpides N."/>
            <person name="Ivanova N."/>
            <person name="McMahon K.D."/>
            <person name="Hugenholtz P."/>
        </authorList>
    </citation>
    <scope>NUCLEOTIDE SEQUENCE</scope>
    <source>
        <strain evidence="2">UW-1</strain>
    </source>
</reference>
<gene>
    <name evidence="2" type="ordered locus">CAP2UW1_1258</name>
</gene>
<dbReference type="OrthoDB" id="9008844at2"/>
<dbReference type="AlphaFoldDB" id="C7RRU6"/>
<feature type="chain" id="PRO_5002981797" evidence="1">
    <location>
        <begin position="23"/>
        <end position="94"/>
    </location>
</feature>
<sequence precursor="true">MTKRYWLLAAVPAVFFAGVSFAQFPILDMIAGKVVEKYQQSSCEQLWIKKGEPKSPQVQEAVARLRADPAMRTEFINRVAGPIANKMFECGMIP</sequence>
<name>C7RRU6_ACCRE</name>
<proteinExistence type="predicted"/>
<evidence type="ECO:0000313" key="2">
    <source>
        <dbReference type="EMBL" id="ACV34585.1"/>
    </source>
</evidence>